<dbReference type="PANTHER" id="PTHR42951:SF22">
    <property type="entry name" value="METALLO BETA-LACTAMASE SUPERFAMILY LIPOPROTEIN"/>
    <property type="match status" value="1"/>
</dbReference>
<dbReference type="GO" id="GO:0004416">
    <property type="term" value="F:hydroxyacylglutathione hydrolase activity"/>
    <property type="evidence" value="ECO:0007669"/>
    <property type="project" value="UniProtKB-EC"/>
</dbReference>
<dbReference type="CDD" id="cd07726">
    <property type="entry name" value="ST1585-like_MBL-fold"/>
    <property type="match status" value="1"/>
</dbReference>
<evidence type="ECO:0000259" key="1">
    <source>
        <dbReference type="SMART" id="SM00849"/>
    </source>
</evidence>
<feature type="domain" description="Metallo-beta-lactamase" evidence="1">
    <location>
        <begin position="14"/>
        <end position="198"/>
    </location>
</feature>
<dbReference type="RefSeq" id="WP_259315137.1">
    <property type="nucleotide sequence ID" value="NZ_CP087164.1"/>
</dbReference>
<dbReference type="EC" id="3.1.2.6" evidence="2"/>
<accession>A0A9E6XX65</accession>
<sequence length="273" mass="29945">MRLIDLEHLGREHVIGAWLVGDVLVDPGPGSTLDTLLAGLDGEVPRIIALTHIHLDHAGATGALCERWPDAEVWVHERGARHLIDPAKLMASAGRLYGDDMARLWGEMRPVPADRIRILGEGRTEDFRHAATPGHASHHLGYLHEPTGTLFAGDTAGIRVQGGPTLGATPPPDIDLEAWMESIALFRSWEPDRVVPTHFGVFEDVGGHLDALEAWFDTWGRPARELDEAQWVAEHHTWLAARAEPAVVDALEQAAPPEQCYAGLARYWSKRAG</sequence>
<gene>
    <name evidence="2" type="primary">gloB_3</name>
    <name evidence="2" type="ORF">DSM104329_01839</name>
</gene>
<name>A0A9E6XX65_9ACTN</name>
<dbReference type="KEGG" id="sbae:DSM104329_01839"/>
<evidence type="ECO:0000313" key="3">
    <source>
        <dbReference type="Proteomes" id="UP001162834"/>
    </source>
</evidence>
<dbReference type="PANTHER" id="PTHR42951">
    <property type="entry name" value="METALLO-BETA-LACTAMASE DOMAIN-CONTAINING"/>
    <property type="match status" value="1"/>
</dbReference>
<organism evidence="2 3">
    <name type="scientific">Capillimicrobium parvum</name>
    <dbReference type="NCBI Taxonomy" id="2884022"/>
    <lineage>
        <taxon>Bacteria</taxon>
        <taxon>Bacillati</taxon>
        <taxon>Actinomycetota</taxon>
        <taxon>Thermoleophilia</taxon>
        <taxon>Solirubrobacterales</taxon>
        <taxon>Capillimicrobiaceae</taxon>
        <taxon>Capillimicrobium</taxon>
    </lineage>
</organism>
<dbReference type="InterPro" id="IPR050855">
    <property type="entry name" value="NDM-1-like"/>
</dbReference>
<proteinExistence type="predicted"/>
<dbReference type="AlphaFoldDB" id="A0A9E6XX65"/>
<reference evidence="2" key="1">
    <citation type="journal article" date="2022" name="Int. J. Syst. Evol. Microbiol.">
        <title>Pseudomonas aegrilactucae sp. nov. and Pseudomonas morbosilactucae sp. nov., pathogens causing bacterial rot of lettuce in Japan.</title>
        <authorList>
            <person name="Sawada H."/>
            <person name="Fujikawa T."/>
            <person name="Satou M."/>
        </authorList>
    </citation>
    <scope>NUCLEOTIDE SEQUENCE</scope>
    <source>
        <strain evidence="2">0166_1</strain>
    </source>
</reference>
<protein>
    <submittedName>
        <fullName evidence="2">Hydroxyacylglutathione hydrolase</fullName>
        <ecNumber evidence="2">3.1.2.6</ecNumber>
    </submittedName>
</protein>
<dbReference type="InterPro" id="IPR037482">
    <property type="entry name" value="ST1585_MBL-fold"/>
</dbReference>
<keyword evidence="2" id="KW-0378">Hydrolase</keyword>
<dbReference type="SUPFAM" id="SSF56281">
    <property type="entry name" value="Metallo-hydrolase/oxidoreductase"/>
    <property type="match status" value="1"/>
</dbReference>
<dbReference type="InterPro" id="IPR001279">
    <property type="entry name" value="Metallo-B-lactamas"/>
</dbReference>
<dbReference type="Pfam" id="PF00753">
    <property type="entry name" value="Lactamase_B"/>
    <property type="match status" value="1"/>
</dbReference>
<dbReference type="InterPro" id="IPR036866">
    <property type="entry name" value="RibonucZ/Hydroxyglut_hydro"/>
</dbReference>
<dbReference type="SMART" id="SM00849">
    <property type="entry name" value="Lactamase_B"/>
    <property type="match status" value="1"/>
</dbReference>
<evidence type="ECO:0000313" key="2">
    <source>
        <dbReference type="EMBL" id="UGS35451.1"/>
    </source>
</evidence>
<dbReference type="EMBL" id="CP087164">
    <property type="protein sequence ID" value="UGS35451.1"/>
    <property type="molecule type" value="Genomic_DNA"/>
</dbReference>
<keyword evidence="3" id="KW-1185">Reference proteome</keyword>
<dbReference type="Gene3D" id="3.60.15.10">
    <property type="entry name" value="Ribonuclease Z/Hydroxyacylglutathione hydrolase-like"/>
    <property type="match status" value="1"/>
</dbReference>
<dbReference type="Proteomes" id="UP001162834">
    <property type="component" value="Chromosome"/>
</dbReference>